<sequence length="378" mass="42651">MVFDVIVVGAGVWGAASVEAYEKAGRSVIWIDDNDDEHPTAASADIARIIRAEYSDPAYRKLAEESLQSFKTQEPYSKYFHQTGWFLIQDEQQARHGSIPSGTEDVAVEEFRRKFSAANVDDNLFITRTENVGWVEANNLQQALNAEIRVKKRRGTVTDLIFDGRFCRGVRLGTEDILGEAVVLATGWRTNRLLASHNLAQVDYQVVGVPVLGIQLTDEQYMKYRDMPILCQPGRGEILPPTAQRIMRVNNPRSFHLNSSSAAPTSLSPTHICFKENWDFLGKYFPDLVDRPAVISKICWDALTDSQSFCILQVEGTNNVYYVGGGSFHSWKFRPVLPELIAARLGLKGDDNSEELWVLLTQEQSKKHADLIPTRRWE</sequence>
<dbReference type="Gene3D" id="3.50.50.60">
    <property type="entry name" value="FAD/NAD(P)-binding domain"/>
    <property type="match status" value="1"/>
</dbReference>
<reference evidence="7" key="1">
    <citation type="journal article" date="2023" name="Mol. Phylogenet. Evol.">
        <title>Genome-scale phylogeny and comparative genomics of the fungal order Sordariales.</title>
        <authorList>
            <person name="Hensen N."/>
            <person name="Bonometti L."/>
            <person name="Westerberg I."/>
            <person name="Brannstrom I.O."/>
            <person name="Guillou S."/>
            <person name="Cros-Aarteil S."/>
            <person name="Calhoun S."/>
            <person name="Haridas S."/>
            <person name="Kuo A."/>
            <person name="Mondo S."/>
            <person name="Pangilinan J."/>
            <person name="Riley R."/>
            <person name="LaButti K."/>
            <person name="Andreopoulos B."/>
            <person name="Lipzen A."/>
            <person name="Chen C."/>
            <person name="Yan M."/>
            <person name="Daum C."/>
            <person name="Ng V."/>
            <person name="Clum A."/>
            <person name="Steindorff A."/>
            <person name="Ohm R.A."/>
            <person name="Martin F."/>
            <person name="Silar P."/>
            <person name="Natvig D.O."/>
            <person name="Lalanne C."/>
            <person name="Gautier V."/>
            <person name="Ament-Velasquez S.L."/>
            <person name="Kruys A."/>
            <person name="Hutchinson M.I."/>
            <person name="Powell A.J."/>
            <person name="Barry K."/>
            <person name="Miller A.N."/>
            <person name="Grigoriev I.V."/>
            <person name="Debuchy R."/>
            <person name="Gladieux P."/>
            <person name="Hiltunen Thoren M."/>
            <person name="Johannesson H."/>
        </authorList>
    </citation>
    <scope>NUCLEOTIDE SEQUENCE</scope>
    <source>
        <strain evidence="7">CBS 232.78</strain>
    </source>
</reference>
<evidence type="ECO:0000256" key="3">
    <source>
        <dbReference type="ARBA" id="ARBA00022630"/>
    </source>
</evidence>
<dbReference type="PANTHER" id="PTHR10961">
    <property type="entry name" value="PEROXISOMAL SARCOSINE OXIDASE"/>
    <property type="match status" value="1"/>
</dbReference>
<proteinExistence type="inferred from homology"/>
<comment type="similarity">
    <text evidence="2">Belongs to the MSOX/MTOX family.</text>
</comment>
<name>A0AAE0K171_9PEZI</name>
<dbReference type="SUPFAM" id="SSF51905">
    <property type="entry name" value="FAD/NAD(P)-binding domain"/>
    <property type="match status" value="1"/>
</dbReference>
<comment type="cofactor">
    <cofactor evidence="1">
        <name>FAD</name>
        <dbReference type="ChEBI" id="CHEBI:57692"/>
    </cofactor>
</comment>
<dbReference type="InterPro" id="IPR006076">
    <property type="entry name" value="FAD-dep_OxRdtase"/>
</dbReference>
<evidence type="ECO:0000313" key="7">
    <source>
        <dbReference type="EMBL" id="KAK3367732.1"/>
    </source>
</evidence>
<comment type="caution">
    <text evidence="7">The sequence shown here is derived from an EMBL/GenBank/DDBJ whole genome shotgun (WGS) entry which is preliminary data.</text>
</comment>
<organism evidence="7 8">
    <name type="scientific">Podospora didyma</name>
    <dbReference type="NCBI Taxonomy" id="330526"/>
    <lineage>
        <taxon>Eukaryota</taxon>
        <taxon>Fungi</taxon>
        <taxon>Dikarya</taxon>
        <taxon>Ascomycota</taxon>
        <taxon>Pezizomycotina</taxon>
        <taxon>Sordariomycetes</taxon>
        <taxon>Sordariomycetidae</taxon>
        <taxon>Sordariales</taxon>
        <taxon>Podosporaceae</taxon>
        <taxon>Podospora</taxon>
    </lineage>
</organism>
<keyword evidence="8" id="KW-1185">Reference proteome</keyword>
<dbReference type="InterPro" id="IPR045170">
    <property type="entry name" value="MTOX"/>
</dbReference>
<evidence type="ECO:0000256" key="2">
    <source>
        <dbReference type="ARBA" id="ARBA00010989"/>
    </source>
</evidence>
<dbReference type="Gene3D" id="3.30.9.10">
    <property type="entry name" value="D-Amino Acid Oxidase, subunit A, domain 2"/>
    <property type="match status" value="1"/>
</dbReference>
<evidence type="ECO:0000256" key="4">
    <source>
        <dbReference type="ARBA" id="ARBA00022827"/>
    </source>
</evidence>
<dbReference type="AlphaFoldDB" id="A0AAE0K171"/>
<gene>
    <name evidence="7" type="ORF">B0H63DRAFT_489705</name>
</gene>
<evidence type="ECO:0000313" key="8">
    <source>
        <dbReference type="Proteomes" id="UP001285441"/>
    </source>
</evidence>
<evidence type="ECO:0000256" key="5">
    <source>
        <dbReference type="ARBA" id="ARBA00023002"/>
    </source>
</evidence>
<dbReference type="GO" id="GO:0008115">
    <property type="term" value="F:sarcosine oxidase activity"/>
    <property type="evidence" value="ECO:0007669"/>
    <property type="project" value="TreeGrafter"/>
</dbReference>
<dbReference type="GO" id="GO:0051698">
    <property type="term" value="F:saccharopine oxidase activity"/>
    <property type="evidence" value="ECO:0007669"/>
    <property type="project" value="TreeGrafter"/>
</dbReference>
<reference evidence="7" key="2">
    <citation type="submission" date="2023-06" db="EMBL/GenBank/DDBJ databases">
        <authorList>
            <consortium name="Lawrence Berkeley National Laboratory"/>
            <person name="Haridas S."/>
            <person name="Hensen N."/>
            <person name="Bonometti L."/>
            <person name="Westerberg I."/>
            <person name="Brannstrom I.O."/>
            <person name="Guillou S."/>
            <person name="Cros-Aarteil S."/>
            <person name="Calhoun S."/>
            <person name="Kuo A."/>
            <person name="Mondo S."/>
            <person name="Pangilinan J."/>
            <person name="Riley R."/>
            <person name="LaButti K."/>
            <person name="Andreopoulos B."/>
            <person name="Lipzen A."/>
            <person name="Chen C."/>
            <person name="Yanf M."/>
            <person name="Daum C."/>
            <person name="Ng V."/>
            <person name="Clum A."/>
            <person name="Steindorff A."/>
            <person name="Ohm R."/>
            <person name="Martin F."/>
            <person name="Silar P."/>
            <person name="Natvig D."/>
            <person name="Lalanne C."/>
            <person name="Gautier V."/>
            <person name="Ament-velasquez S.L."/>
            <person name="Kruys A."/>
            <person name="Hutchinson M.I."/>
            <person name="Powell A.J."/>
            <person name="Barry K."/>
            <person name="Miller A.N."/>
            <person name="Grigoriev I.V."/>
            <person name="Debuchy R."/>
            <person name="Gladieux P."/>
            <person name="Thoren M.H."/>
            <person name="Johannesson H."/>
        </authorList>
    </citation>
    <scope>NUCLEOTIDE SEQUENCE</scope>
    <source>
        <strain evidence="7">CBS 232.78</strain>
    </source>
</reference>
<keyword evidence="3" id="KW-0285">Flavoprotein</keyword>
<protein>
    <submittedName>
        <fullName evidence="7">FAD dependent oxidoreductase</fullName>
    </submittedName>
</protein>
<dbReference type="Pfam" id="PF01266">
    <property type="entry name" value="DAO"/>
    <property type="match status" value="1"/>
</dbReference>
<accession>A0AAE0K171</accession>
<evidence type="ECO:0000256" key="1">
    <source>
        <dbReference type="ARBA" id="ARBA00001974"/>
    </source>
</evidence>
<dbReference type="InterPro" id="IPR036188">
    <property type="entry name" value="FAD/NAD-bd_sf"/>
</dbReference>
<keyword evidence="4" id="KW-0274">FAD</keyword>
<dbReference type="Proteomes" id="UP001285441">
    <property type="component" value="Unassembled WGS sequence"/>
</dbReference>
<feature type="domain" description="FAD dependent oxidoreductase" evidence="6">
    <location>
        <begin position="4"/>
        <end position="343"/>
    </location>
</feature>
<evidence type="ECO:0000259" key="6">
    <source>
        <dbReference type="Pfam" id="PF01266"/>
    </source>
</evidence>
<dbReference type="GO" id="GO:0050660">
    <property type="term" value="F:flavin adenine dinucleotide binding"/>
    <property type="evidence" value="ECO:0007669"/>
    <property type="project" value="InterPro"/>
</dbReference>
<dbReference type="PANTHER" id="PTHR10961:SF37">
    <property type="entry name" value="FAD DEPENDENT OXIDOREDUCTASE DOMAIN-CONTAINING PROTEIN"/>
    <property type="match status" value="1"/>
</dbReference>
<keyword evidence="5" id="KW-0560">Oxidoreductase</keyword>
<dbReference type="EMBL" id="JAULSW010000011">
    <property type="protein sequence ID" value="KAK3367732.1"/>
    <property type="molecule type" value="Genomic_DNA"/>
</dbReference>